<sequence>MSSSSSTSVVPPFHRLLSFYSNRNPYDSQTIRLQDSIKGNLALGLDFPVACAVALGRHLFLRNVGFFSLSIFVPRVSWKATPLEGLEVDEKKAYTCSELVGEARRQNMGMMGVVECAGLWSLAADVKTGLVKAEDVEGFKQGTVFRSLEERRKDRSQVLPLWRGGPISVAGHSWVVGKVFGVRVYEDGEKED</sequence>
<protein>
    <submittedName>
        <fullName evidence="1">Uncharacterized protein</fullName>
    </submittedName>
</protein>
<gene>
    <name evidence="1" type="ORF">Slin15195_G126090</name>
</gene>
<accession>A0A9Q9B6S0</accession>
<organism evidence="1 2">
    <name type="scientific">Septoria linicola</name>
    <dbReference type="NCBI Taxonomy" id="215465"/>
    <lineage>
        <taxon>Eukaryota</taxon>
        <taxon>Fungi</taxon>
        <taxon>Dikarya</taxon>
        <taxon>Ascomycota</taxon>
        <taxon>Pezizomycotina</taxon>
        <taxon>Dothideomycetes</taxon>
        <taxon>Dothideomycetidae</taxon>
        <taxon>Mycosphaerellales</taxon>
        <taxon>Mycosphaerellaceae</taxon>
        <taxon>Septoria</taxon>
    </lineage>
</organism>
<dbReference type="AlphaFoldDB" id="A0A9Q9B6S0"/>
<evidence type="ECO:0000313" key="2">
    <source>
        <dbReference type="Proteomes" id="UP001056384"/>
    </source>
</evidence>
<evidence type="ECO:0000313" key="1">
    <source>
        <dbReference type="EMBL" id="USW59290.1"/>
    </source>
</evidence>
<keyword evidence="2" id="KW-1185">Reference proteome</keyword>
<proteinExistence type="predicted"/>
<name>A0A9Q9B6S0_9PEZI</name>
<dbReference type="Proteomes" id="UP001056384">
    <property type="component" value="Chromosome 12"/>
</dbReference>
<dbReference type="OrthoDB" id="2561193at2759"/>
<dbReference type="EMBL" id="CP099429">
    <property type="protein sequence ID" value="USW59290.1"/>
    <property type="molecule type" value="Genomic_DNA"/>
</dbReference>
<reference evidence="1" key="1">
    <citation type="submission" date="2022-06" db="EMBL/GenBank/DDBJ databases">
        <title>Complete genome sequences of two strains of the flax pathogen Septoria linicola.</title>
        <authorList>
            <person name="Lapalu N."/>
            <person name="Simon A."/>
            <person name="Demenou B."/>
            <person name="Paumier D."/>
            <person name="Guillot M.-P."/>
            <person name="Gout L."/>
            <person name="Valade R."/>
        </authorList>
    </citation>
    <scope>NUCLEOTIDE SEQUENCE</scope>
    <source>
        <strain evidence="1">SE15195</strain>
    </source>
</reference>